<dbReference type="EC" id="4.2.1.103" evidence="2"/>
<name>A0AAU7AS13_9ACTN</name>
<sequence>MKIAYVLYPDFTALDLIGPYEVISLWPDVELHWVATSPGPIHTDHGLAMLPTTTPEQLPDPDVVVIPGSSRPLGVLRDEVLLDWVRQVTPTATWLASACTGAGVYAAAGVLDGRRATTHWGFRENLRAMGVDVVTQRVVFDGPFVTGAGVSAGIDMALALTARVHGDELAKAIQLGIEYDPQPLFDVGSPDKAGASTLRLAARLLMGDTPVRTLAGYSARMARDRARGLQRRIAATRSP</sequence>
<dbReference type="AlphaFoldDB" id="A0AAU7AS13"/>
<evidence type="ECO:0000313" key="2">
    <source>
        <dbReference type="EMBL" id="XAY04393.1"/>
    </source>
</evidence>
<dbReference type="SUPFAM" id="SSF52317">
    <property type="entry name" value="Class I glutamine amidotransferase-like"/>
    <property type="match status" value="1"/>
</dbReference>
<dbReference type="InterPro" id="IPR002818">
    <property type="entry name" value="DJ-1/PfpI"/>
</dbReference>
<protein>
    <submittedName>
        <fullName evidence="2">Isonitrile hydratase</fullName>
        <ecNumber evidence="2">4.2.1.103</ecNumber>
    </submittedName>
</protein>
<dbReference type="RefSeq" id="WP_354700933.1">
    <property type="nucleotide sequence ID" value="NZ_CP114014.1"/>
</dbReference>
<keyword evidence="2" id="KW-0456">Lyase</keyword>
<dbReference type="KEGG" id="parq:DSM112329_01226"/>
<accession>A0AAU7AS13</accession>
<dbReference type="InterPro" id="IPR052158">
    <property type="entry name" value="INH-QAR"/>
</dbReference>
<dbReference type="Pfam" id="PF01965">
    <property type="entry name" value="DJ-1_PfpI"/>
    <property type="match status" value="1"/>
</dbReference>
<proteinExistence type="predicted"/>
<organism evidence="2">
    <name type="scientific">Paraconexibacter sp. AEG42_29</name>
    <dbReference type="NCBI Taxonomy" id="2997339"/>
    <lineage>
        <taxon>Bacteria</taxon>
        <taxon>Bacillati</taxon>
        <taxon>Actinomycetota</taxon>
        <taxon>Thermoleophilia</taxon>
        <taxon>Solirubrobacterales</taxon>
        <taxon>Paraconexibacteraceae</taxon>
        <taxon>Paraconexibacter</taxon>
    </lineage>
</organism>
<dbReference type="PANTHER" id="PTHR43130">
    <property type="entry name" value="ARAC-FAMILY TRANSCRIPTIONAL REGULATOR"/>
    <property type="match status" value="1"/>
</dbReference>
<evidence type="ECO:0000259" key="1">
    <source>
        <dbReference type="Pfam" id="PF01965"/>
    </source>
</evidence>
<dbReference type="Gene3D" id="3.40.50.880">
    <property type="match status" value="1"/>
</dbReference>
<dbReference type="PANTHER" id="PTHR43130:SF2">
    <property type="entry name" value="DJ-1_PFPI DOMAIN-CONTAINING PROTEIN"/>
    <property type="match status" value="1"/>
</dbReference>
<reference evidence="2" key="1">
    <citation type="submission" date="2022-12" db="EMBL/GenBank/DDBJ databases">
        <title>Paraconexibacter alkalitolerans sp. nov. and Baekduia alba sp. nov., isolated from soil and emended description of the genera Paraconexibacter (Chun et al., 2020) and Baekduia (An et al., 2020).</title>
        <authorList>
            <person name="Vieira S."/>
            <person name="Huber K.J."/>
            <person name="Geppert A."/>
            <person name="Wolf J."/>
            <person name="Neumann-Schaal M."/>
            <person name="Muesken M."/>
            <person name="Overmann J."/>
        </authorList>
    </citation>
    <scope>NUCLEOTIDE SEQUENCE</scope>
    <source>
        <strain evidence="2">AEG42_29</strain>
    </source>
</reference>
<feature type="domain" description="DJ-1/PfpI" evidence="1">
    <location>
        <begin position="1"/>
        <end position="161"/>
    </location>
</feature>
<gene>
    <name evidence="2" type="primary">inhA_1</name>
    <name evidence="2" type="ORF">DSM112329_01226</name>
</gene>
<dbReference type="GO" id="GO:0006355">
    <property type="term" value="P:regulation of DNA-templated transcription"/>
    <property type="evidence" value="ECO:0007669"/>
    <property type="project" value="TreeGrafter"/>
</dbReference>
<dbReference type="GO" id="GO:0050549">
    <property type="term" value="F:cyclohexyl-isocyanide hydratase activity"/>
    <property type="evidence" value="ECO:0007669"/>
    <property type="project" value="UniProtKB-EC"/>
</dbReference>
<dbReference type="CDD" id="cd03139">
    <property type="entry name" value="GATase1_PfpI_2"/>
    <property type="match status" value="1"/>
</dbReference>
<dbReference type="EMBL" id="CP114014">
    <property type="protein sequence ID" value="XAY04393.1"/>
    <property type="molecule type" value="Genomic_DNA"/>
</dbReference>
<dbReference type="InterPro" id="IPR029062">
    <property type="entry name" value="Class_I_gatase-like"/>
</dbReference>